<dbReference type="EMBL" id="MKIO01000021">
    <property type="protein sequence ID" value="OLP56659.1"/>
    <property type="molecule type" value="Genomic_DNA"/>
</dbReference>
<dbReference type="RefSeq" id="WP_075633676.1">
    <property type="nucleotide sequence ID" value="NZ_MKIO01000021.1"/>
</dbReference>
<organism evidence="1 2">
    <name type="scientific">Xaviernesmea rhizosphaerae</name>
    <dbReference type="NCBI Taxonomy" id="1672749"/>
    <lineage>
        <taxon>Bacteria</taxon>
        <taxon>Pseudomonadati</taxon>
        <taxon>Pseudomonadota</taxon>
        <taxon>Alphaproteobacteria</taxon>
        <taxon>Hyphomicrobiales</taxon>
        <taxon>Rhizobiaceae</taxon>
        <taxon>Rhizobium/Agrobacterium group</taxon>
        <taxon>Xaviernesmea</taxon>
    </lineage>
</organism>
<accession>A0A1Q9AMW6</accession>
<sequence>MNLDQSTLAHAASSLGAEIERLSNHAEYLKTELGKVTLDINQKQAALTAIKAQLPPEGEVTP</sequence>
<name>A0A1Q9AMW6_9HYPH</name>
<proteinExistence type="predicted"/>
<evidence type="ECO:0000313" key="2">
    <source>
        <dbReference type="Proteomes" id="UP000186143"/>
    </source>
</evidence>
<dbReference type="Proteomes" id="UP000186143">
    <property type="component" value="Unassembled WGS sequence"/>
</dbReference>
<dbReference type="STRING" id="1672749.BJF92_11260"/>
<gene>
    <name evidence="1" type="ORF">BJF92_11260</name>
</gene>
<evidence type="ECO:0000313" key="1">
    <source>
        <dbReference type="EMBL" id="OLP56659.1"/>
    </source>
</evidence>
<dbReference type="AlphaFoldDB" id="A0A1Q9AMW6"/>
<reference evidence="1 2" key="1">
    <citation type="submission" date="2016-09" db="EMBL/GenBank/DDBJ databases">
        <title>Rhizobium sp. nov., a novel species isolated from the rice rhizosphere.</title>
        <authorList>
            <person name="Zhao J."/>
            <person name="Zhang X."/>
        </authorList>
    </citation>
    <scope>NUCLEOTIDE SEQUENCE [LARGE SCALE GENOMIC DNA]</scope>
    <source>
        <strain evidence="1 2">MH17</strain>
    </source>
</reference>
<comment type="caution">
    <text evidence="1">The sequence shown here is derived from an EMBL/GenBank/DDBJ whole genome shotgun (WGS) entry which is preliminary data.</text>
</comment>
<protein>
    <submittedName>
        <fullName evidence="1">Uncharacterized protein</fullName>
    </submittedName>
</protein>